<dbReference type="PROSITE" id="PS51192">
    <property type="entry name" value="HELICASE_ATP_BIND_1"/>
    <property type="match status" value="1"/>
</dbReference>
<evidence type="ECO:0000259" key="18">
    <source>
        <dbReference type="PROSITE" id="PS51192"/>
    </source>
</evidence>
<proteinExistence type="inferred from homology"/>
<dbReference type="InterPro" id="IPR002121">
    <property type="entry name" value="HRDC_dom"/>
</dbReference>
<keyword evidence="11" id="KW-0238">DNA-binding</keyword>
<dbReference type="SMART" id="SM00956">
    <property type="entry name" value="RQC"/>
    <property type="match status" value="1"/>
</dbReference>
<evidence type="ECO:0000256" key="14">
    <source>
        <dbReference type="ARBA" id="ARBA00023235"/>
    </source>
</evidence>
<dbReference type="SMART" id="SM00341">
    <property type="entry name" value="HRDC"/>
    <property type="match status" value="1"/>
</dbReference>
<evidence type="ECO:0000256" key="2">
    <source>
        <dbReference type="ARBA" id="ARBA00001947"/>
    </source>
</evidence>
<accession>A0A1H0EBB5</accession>
<comment type="cofactor">
    <cofactor evidence="2">
        <name>Zn(2+)</name>
        <dbReference type="ChEBI" id="CHEBI:29105"/>
    </cofactor>
</comment>
<dbReference type="AlphaFoldDB" id="A0A1H0EBB5"/>
<keyword evidence="10" id="KW-0067">ATP-binding</keyword>
<dbReference type="Pfam" id="PF00570">
    <property type="entry name" value="HRDC"/>
    <property type="match status" value="1"/>
</dbReference>
<dbReference type="CDD" id="cd17920">
    <property type="entry name" value="DEXHc_RecQ"/>
    <property type="match status" value="1"/>
</dbReference>
<name>A0A1H0EBB5_9BACT</name>
<dbReference type="SUPFAM" id="SSF52540">
    <property type="entry name" value="P-loop containing nucleoside triphosphate hydrolases"/>
    <property type="match status" value="1"/>
</dbReference>
<dbReference type="Gene3D" id="3.40.50.300">
    <property type="entry name" value="P-loop containing nucleotide triphosphate hydrolases"/>
    <property type="match status" value="2"/>
</dbReference>
<dbReference type="InterPro" id="IPR036390">
    <property type="entry name" value="WH_DNA-bd_sf"/>
</dbReference>
<dbReference type="GO" id="GO:0006281">
    <property type="term" value="P:DNA repair"/>
    <property type="evidence" value="ECO:0007669"/>
    <property type="project" value="UniProtKB-KW"/>
</dbReference>
<feature type="domain" description="Helicase C-terminal" evidence="19">
    <location>
        <begin position="216"/>
        <end position="365"/>
    </location>
</feature>
<dbReference type="SMART" id="SM00487">
    <property type="entry name" value="DEXDc"/>
    <property type="match status" value="1"/>
</dbReference>
<dbReference type="CDD" id="cd18794">
    <property type="entry name" value="SF2_C_RecQ"/>
    <property type="match status" value="1"/>
</dbReference>
<keyword evidence="6" id="KW-0227">DNA damage</keyword>
<evidence type="ECO:0000313" key="20">
    <source>
        <dbReference type="EMBL" id="SDN79747.1"/>
    </source>
</evidence>
<dbReference type="GO" id="GO:0006310">
    <property type="term" value="P:DNA recombination"/>
    <property type="evidence" value="ECO:0007669"/>
    <property type="project" value="UniProtKB-UniRule"/>
</dbReference>
<dbReference type="InterPro" id="IPR018982">
    <property type="entry name" value="RQC_domain"/>
</dbReference>
<evidence type="ECO:0000256" key="16">
    <source>
        <dbReference type="NCBIfam" id="TIGR01389"/>
    </source>
</evidence>
<evidence type="ECO:0000313" key="21">
    <source>
        <dbReference type="Proteomes" id="UP000199134"/>
    </source>
</evidence>
<dbReference type="GO" id="GO:0030894">
    <property type="term" value="C:replisome"/>
    <property type="evidence" value="ECO:0007669"/>
    <property type="project" value="TreeGrafter"/>
</dbReference>
<evidence type="ECO:0000256" key="15">
    <source>
        <dbReference type="ARBA" id="ARBA00034617"/>
    </source>
</evidence>
<keyword evidence="7" id="KW-0378">Hydrolase</keyword>
<evidence type="ECO:0000256" key="8">
    <source>
        <dbReference type="ARBA" id="ARBA00022806"/>
    </source>
</evidence>
<evidence type="ECO:0000256" key="4">
    <source>
        <dbReference type="ARBA" id="ARBA00022723"/>
    </source>
</evidence>
<keyword evidence="9" id="KW-0862">Zinc</keyword>
<dbReference type="GO" id="GO:0005737">
    <property type="term" value="C:cytoplasm"/>
    <property type="evidence" value="ECO:0007669"/>
    <property type="project" value="TreeGrafter"/>
</dbReference>
<keyword evidence="13" id="KW-0234">DNA repair</keyword>
<dbReference type="GO" id="GO:0003677">
    <property type="term" value="F:DNA binding"/>
    <property type="evidence" value="ECO:0007669"/>
    <property type="project" value="UniProtKB-KW"/>
</dbReference>
<evidence type="ECO:0000256" key="1">
    <source>
        <dbReference type="ARBA" id="ARBA00001946"/>
    </source>
</evidence>
<protein>
    <recommendedName>
        <fullName evidence="16">DNA helicase RecQ</fullName>
        <ecNumber evidence="16">5.6.2.4</ecNumber>
    </recommendedName>
</protein>
<dbReference type="SMART" id="SM00490">
    <property type="entry name" value="HELICc"/>
    <property type="match status" value="1"/>
</dbReference>
<dbReference type="InterPro" id="IPR044876">
    <property type="entry name" value="HRDC_dom_sf"/>
</dbReference>
<dbReference type="GO" id="GO:0006260">
    <property type="term" value="P:DNA replication"/>
    <property type="evidence" value="ECO:0007669"/>
    <property type="project" value="InterPro"/>
</dbReference>
<keyword evidence="5" id="KW-0547">Nucleotide-binding</keyword>
<dbReference type="PROSITE" id="PS51194">
    <property type="entry name" value="HELICASE_CTER"/>
    <property type="match status" value="1"/>
</dbReference>
<sequence length="830" mass="95440">MYNIKHALKSYFGYDYFRPLQEDIINHVLQRKDSLVLMPTGGGKSICFQIPALMMEGTAIVISPLISLMKDQVESLRANGIAAEALNSANDEISNRQIAERCLRGEIKLLYISPERLMVELRWMQTMLKVSLFAIDEAHCISQWGHDFRPEYTQLGNLHELFPDVPIMALTATADKITKTDIIEQLHLKEPEIFISSFDRPNLSLDIRRGYTANEKIRTILGLIHRHQGESGIIYCLAKKTTEKVAEKLKKEGVSVGVYHAGLPTDERNRVQEDFINDRIQVVCATIAFGMGIDKSNVRFVVHYNLPKSIENYYQEIGRGGRDGLPCETILFYNLQDIITLRRFAEESGQRDINMEKLQRMQEYAEAQVCRRRILLNYFGEICDKGCGNCDVCNNPPSTFDGTELVQKALSAILRTGEQVGLTLTIDILHGNFSPEVVSRGYAQIKTFAAGREVPVRDWHDYLLQMLQMGYIEIAYNEDNHLHVTPLGYNVLCGKAKVQLIVIGRRDYNVKDVRCEVMKEHVSAEANTDQSEKLELLKHLKMLRKEIADEMNSPAFVVMSDKTLMALATERPTTLASFGNIYGIGKHKRDTYGERFITVIKQYVPTENIIPTKDETEKTVLIEREKEDKGEVHKSKDSIVEDKQKKHKNRIVIHGRTYDIDLDIWHSIEWRKILKEISEKAYWNYKGKLVIRLSDYLSTDAIKRERIIATLCHILKEGYGMTVDEQAGMVIIAQKYDYDRYGKIVSLPSGSFFEVLSRFRLFVIRNKRFPFMDGDYNEIALRKWYREVGHGLITITDEEKILFDNLSTEFVDVPRNRSQLESLKERDTNS</sequence>
<evidence type="ECO:0000256" key="3">
    <source>
        <dbReference type="ARBA" id="ARBA00005446"/>
    </source>
</evidence>
<dbReference type="Pfam" id="PF16124">
    <property type="entry name" value="RecQ_Zn_bind"/>
    <property type="match status" value="1"/>
</dbReference>
<dbReference type="Gene3D" id="1.10.10.10">
    <property type="entry name" value="Winged helix-like DNA-binding domain superfamily/Winged helix DNA-binding domain"/>
    <property type="match status" value="1"/>
</dbReference>
<dbReference type="PROSITE" id="PS50967">
    <property type="entry name" value="HRDC"/>
    <property type="match status" value="1"/>
</dbReference>
<dbReference type="Pfam" id="PF00270">
    <property type="entry name" value="DEAD"/>
    <property type="match status" value="1"/>
</dbReference>
<comment type="caution">
    <text evidence="20">The sequence shown here is derived from an EMBL/GenBank/DDBJ whole genome shotgun (WGS) entry which is preliminary data.</text>
</comment>
<dbReference type="PANTHER" id="PTHR13710">
    <property type="entry name" value="DNA HELICASE RECQ FAMILY MEMBER"/>
    <property type="match status" value="1"/>
</dbReference>
<evidence type="ECO:0000256" key="7">
    <source>
        <dbReference type="ARBA" id="ARBA00022801"/>
    </source>
</evidence>
<keyword evidence="12" id="KW-0233">DNA recombination</keyword>
<dbReference type="InterPro" id="IPR011545">
    <property type="entry name" value="DEAD/DEAH_box_helicase_dom"/>
</dbReference>
<dbReference type="GO" id="GO:0016787">
    <property type="term" value="F:hydrolase activity"/>
    <property type="evidence" value="ECO:0007669"/>
    <property type="project" value="UniProtKB-KW"/>
</dbReference>
<dbReference type="InterPro" id="IPR027417">
    <property type="entry name" value="P-loop_NTPase"/>
</dbReference>
<dbReference type="GO" id="GO:0046872">
    <property type="term" value="F:metal ion binding"/>
    <property type="evidence" value="ECO:0007669"/>
    <property type="project" value="UniProtKB-KW"/>
</dbReference>
<evidence type="ECO:0000256" key="6">
    <source>
        <dbReference type="ARBA" id="ARBA00022763"/>
    </source>
</evidence>
<gene>
    <name evidence="20" type="ORF">SAMN04487900_10385</name>
</gene>
<dbReference type="GO" id="GO:0043138">
    <property type="term" value="F:3'-5' DNA helicase activity"/>
    <property type="evidence" value="ECO:0007669"/>
    <property type="project" value="UniProtKB-EC"/>
</dbReference>
<comment type="similarity">
    <text evidence="3">Belongs to the helicase family. RecQ subfamily.</text>
</comment>
<dbReference type="InterPro" id="IPR001650">
    <property type="entry name" value="Helicase_C-like"/>
</dbReference>
<dbReference type="NCBIfam" id="TIGR00614">
    <property type="entry name" value="recQ_fam"/>
    <property type="match status" value="1"/>
</dbReference>
<dbReference type="InterPro" id="IPR036388">
    <property type="entry name" value="WH-like_DNA-bd_sf"/>
</dbReference>
<dbReference type="GO" id="GO:0009432">
    <property type="term" value="P:SOS response"/>
    <property type="evidence" value="ECO:0007669"/>
    <property type="project" value="UniProtKB-UniRule"/>
</dbReference>
<dbReference type="InterPro" id="IPR006293">
    <property type="entry name" value="DNA_helicase_ATP-dep_RecQ_bac"/>
</dbReference>
<evidence type="ECO:0000256" key="10">
    <source>
        <dbReference type="ARBA" id="ARBA00022840"/>
    </source>
</evidence>
<dbReference type="InterPro" id="IPR014001">
    <property type="entry name" value="Helicase_ATP-bd"/>
</dbReference>
<feature type="domain" description="Helicase ATP-binding" evidence="18">
    <location>
        <begin position="25"/>
        <end position="192"/>
    </location>
</feature>
<dbReference type="EMBL" id="FNIW01000003">
    <property type="protein sequence ID" value="SDN79747.1"/>
    <property type="molecule type" value="Genomic_DNA"/>
</dbReference>
<dbReference type="GO" id="GO:0043590">
    <property type="term" value="C:bacterial nucleoid"/>
    <property type="evidence" value="ECO:0007669"/>
    <property type="project" value="TreeGrafter"/>
</dbReference>
<evidence type="ECO:0000256" key="5">
    <source>
        <dbReference type="ARBA" id="ARBA00022741"/>
    </source>
</evidence>
<evidence type="ECO:0000256" key="13">
    <source>
        <dbReference type="ARBA" id="ARBA00023204"/>
    </source>
</evidence>
<keyword evidence="8 20" id="KW-0347">Helicase</keyword>
<evidence type="ECO:0000256" key="9">
    <source>
        <dbReference type="ARBA" id="ARBA00022833"/>
    </source>
</evidence>
<organism evidence="20 21">
    <name type="scientific">Prevotella communis</name>
    <dbReference type="NCBI Taxonomy" id="2913614"/>
    <lineage>
        <taxon>Bacteria</taxon>
        <taxon>Pseudomonadati</taxon>
        <taxon>Bacteroidota</taxon>
        <taxon>Bacteroidia</taxon>
        <taxon>Bacteroidales</taxon>
        <taxon>Prevotellaceae</taxon>
        <taxon>Prevotella</taxon>
    </lineage>
</organism>
<feature type="domain" description="HRDC" evidence="17">
    <location>
        <begin position="530"/>
        <end position="610"/>
    </location>
</feature>
<dbReference type="Pfam" id="PF09382">
    <property type="entry name" value="RQC"/>
    <property type="match status" value="1"/>
</dbReference>
<evidence type="ECO:0000256" key="12">
    <source>
        <dbReference type="ARBA" id="ARBA00023172"/>
    </source>
</evidence>
<dbReference type="Proteomes" id="UP000199134">
    <property type="component" value="Unassembled WGS sequence"/>
</dbReference>
<dbReference type="Gene3D" id="1.10.150.80">
    <property type="entry name" value="HRDC domain"/>
    <property type="match status" value="1"/>
</dbReference>
<comment type="catalytic activity">
    <reaction evidence="15">
        <text>Couples ATP hydrolysis with the unwinding of duplex DNA by translocating in the 3'-5' direction.</text>
        <dbReference type="EC" id="5.6.2.4"/>
    </reaction>
</comment>
<comment type="cofactor">
    <cofactor evidence="1">
        <name>Mg(2+)</name>
        <dbReference type="ChEBI" id="CHEBI:18420"/>
    </cofactor>
</comment>
<dbReference type="GO" id="GO:0009378">
    <property type="term" value="F:four-way junction helicase activity"/>
    <property type="evidence" value="ECO:0007669"/>
    <property type="project" value="TreeGrafter"/>
</dbReference>
<dbReference type="GO" id="GO:0005524">
    <property type="term" value="F:ATP binding"/>
    <property type="evidence" value="ECO:0007669"/>
    <property type="project" value="UniProtKB-KW"/>
</dbReference>
<dbReference type="PANTHER" id="PTHR13710:SF105">
    <property type="entry name" value="ATP-DEPENDENT DNA HELICASE Q1"/>
    <property type="match status" value="1"/>
</dbReference>
<reference evidence="21" key="1">
    <citation type="submission" date="2016-10" db="EMBL/GenBank/DDBJ databases">
        <authorList>
            <person name="de Groot N.N."/>
        </authorList>
    </citation>
    <scope>NUCLEOTIDE SEQUENCE [LARGE SCALE GENOMIC DNA]</scope>
    <source>
        <strain evidence="21">BP1-145</strain>
    </source>
</reference>
<keyword evidence="14" id="KW-0413">Isomerase</keyword>
<dbReference type="InterPro" id="IPR010997">
    <property type="entry name" value="HRDC-like_sf"/>
</dbReference>
<dbReference type="Pfam" id="PF00271">
    <property type="entry name" value="Helicase_C"/>
    <property type="match status" value="1"/>
</dbReference>
<dbReference type="InterPro" id="IPR032284">
    <property type="entry name" value="RecQ_Zn-bd"/>
</dbReference>
<dbReference type="SUPFAM" id="SSF47819">
    <property type="entry name" value="HRDC-like"/>
    <property type="match status" value="1"/>
</dbReference>
<dbReference type="NCBIfam" id="TIGR01389">
    <property type="entry name" value="recQ"/>
    <property type="match status" value="1"/>
</dbReference>
<evidence type="ECO:0000259" key="19">
    <source>
        <dbReference type="PROSITE" id="PS51194"/>
    </source>
</evidence>
<evidence type="ECO:0000256" key="11">
    <source>
        <dbReference type="ARBA" id="ARBA00023125"/>
    </source>
</evidence>
<dbReference type="FunFam" id="3.40.50.300:FF:000296">
    <property type="entry name" value="ATP-dependent DNA helicase RecQ"/>
    <property type="match status" value="1"/>
</dbReference>
<keyword evidence="4" id="KW-0479">Metal-binding</keyword>
<evidence type="ECO:0000259" key="17">
    <source>
        <dbReference type="PROSITE" id="PS50967"/>
    </source>
</evidence>
<dbReference type="InterPro" id="IPR004589">
    <property type="entry name" value="DNA_helicase_ATP-dep_RecQ"/>
</dbReference>
<dbReference type="EC" id="5.6.2.4" evidence="16"/>
<dbReference type="SUPFAM" id="SSF46785">
    <property type="entry name" value="Winged helix' DNA-binding domain"/>
    <property type="match status" value="1"/>
</dbReference>